<dbReference type="Gene3D" id="1.10.260.40">
    <property type="entry name" value="lambda repressor-like DNA-binding domains"/>
    <property type="match status" value="1"/>
</dbReference>
<keyword evidence="3" id="KW-1185">Reference proteome</keyword>
<feature type="domain" description="HTH cro/C1-type" evidence="1">
    <location>
        <begin position="26"/>
        <end position="77"/>
    </location>
</feature>
<proteinExistence type="predicted"/>
<organism evidence="2 3">
    <name type="scientific">Actinocrispum wychmicini</name>
    <dbReference type="NCBI Taxonomy" id="1213861"/>
    <lineage>
        <taxon>Bacteria</taxon>
        <taxon>Bacillati</taxon>
        <taxon>Actinomycetota</taxon>
        <taxon>Actinomycetes</taxon>
        <taxon>Pseudonocardiales</taxon>
        <taxon>Pseudonocardiaceae</taxon>
        <taxon>Actinocrispum</taxon>
    </lineage>
</organism>
<dbReference type="EMBL" id="SLWS01000002">
    <property type="protein sequence ID" value="TCO62943.1"/>
    <property type="molecule type" value="Genomic_DNA"/>
</dbReference>
<gene>
    <name evidence="2" type="ORF">EV192_1021083</name>
</gene>
<dbReference type="SUPFAM" id="SSF47413">
    <property type="entry name" value="lambda repressor-like DNA-binding domains"/>
    <property type="match status" value="1"/>
</dbReference>
<dbReference type="Pfam" id="PF13560">
    <property type="entry name" value="HTH_31"/>
    <property type="match status" value="1"/>
</dbReference>
<accession>A0A4R2JRQ3</accession>
<dbReference type="Proteomes" id="UP000295680">
    <property type="component" value="Unassembled WGS sequence"/>
</dbReference>
<dbReference type="AlphaFoldDB" id="A0A4R2JRQ3"/>
<dbReference type="InterPro" id="IPR010982">
    <property type="entry name" value="Lambda_DNA-bd_dom_sf"/>
</dbReference>
<dbReference type="CDD" id="cd00093">
    <property type="entry name" value="HTH_XRE"/>
    <property type="match status" value="1"/>
</dbReference>
<comment type="caution">
    <text evidence="2">The sequence shown here is derived from an EMBL/GenBank/DDBJ whole genome shotgun (WGS) entry which is preliminary data.</text>
</comment>
<dbReference type="RefSeq" id="WP_207926020.1">
    <property type="nucleotide sequence ID" value="NZ_SLWS01000002.1"/>
</dbReference>
<dbReference type="GO" id="GO:0003677">
    <property type="term" value="F:DNA binding"/>
    <property type="evidence" value="ECO:0007669"/>
    <property type="project" value="InterPro"/>
</dbReference>
<reference evidence="2 3" key="1">
    <citation type="submission" date="2019-03" db="EMBL/GenBank/DDBJ databases">
        <title>Genomic Encyclopedia of Type Strains, Phase IV (KMG-IV): sequencing the most valuable type-strain genomes for metagenomic binning, comparative biology and taxonomic classification.</title>
        <authorList>
            <person name="Goeker M."/>
        </authorList>
    </citation>
    <scope>NUCLEOTIDE SEQUENCE [LARGE SCALE GENOMIC DNA]</scope>
    <source>
        <strain evidence="2 3">DSM 45934</strain>
    </source>
</reference>
<name>A0A4R2JRQ3_9PSEU</name>
<evidence type="ECO:0000259" key="1">
    <source>
        <dbReference type="PROSITE" id="PS50943"/>
    </source>
</evidence>
<evidence type="ECO:0000313" key="2">
    <source>
        <dbReference type="EMBL" id="TCO62943.1"/>
    </source>
</evidence>
<evidence type="ECO:0000313" key="3">
    <source>
        <dbReference type="Proteomes" id="UP000295680"/>
    </source>
</evidence>
<protein>
    <submittedName>
        <fullName evidence="2">Transcriptional regulator with XRE-family HTH domain</fullName>
    </submittedName>
</protein>
<sequence length="169" mass="17911">MDNVTGASDTSASVEGLDLTRLGEMLRERRGKLSLRQAAAEAGVSFSTFTRVEAGAQPDLTSFTLLCAWLGVSPGQFFAPVTERQVAPIDEAIAHLAADPRLAPDAASKIADVLRNMYDVLAKAPAQQQVVACHLRAASVLRPGVPHRLNSLLGEMHEKLAARVAGGEL</sequence>
<dbReference type="InterPro" id="IPR001387">
    <property type="entry name" value="Cro/C1-type_HTH"/>
</dbReference>
<dbReference type="PROSITE" id="PS50943">
    <property type="entry name" value="HTH_CROC1"/>
    <property type="match status" value="1"/>
</dbReference>